<reference evidence="4 5" key="1">
    <citation type="submission" date="2020-05" db="EMBL/GenBank/DDBJ databases">
        <authorList>
            <person name="Whitworth D."/>
        </authorList>
    </citation>
    <scope>NUCLEOTIDE SEQUENCE [LARGE SCALE GENOMIC DNA]</scope>
    <source>
        <strain evidence="4 5">AM005</strain>
    </source>
</reference>
<organism evidence="4 5">
    <name type="scientific">Myxococcus xanthus</name>
    <dbReference type="NCBI Taxonomy" id="34"/>
    <lineage>
        <taxon>Bacteria</taxon>
        <taxon>Pseudomonadati</taxon>
        <taxon>Myxococcota</taxon>
        <taxon>Myxococcia</taxon>
        <taxon>Myxococcales</taxon>
        <taxon>Cystobacterineae</taxon>
        <taxon>Myxococcaceae</taxon>
        <taxon>Myxococcus</taxon>
    </lineage>
</organism>
<dbReference type="InterPro" id="IPR011041">
    <property type="entry name" value="Quinoprot_gluc/sorb_DH_b-prop"/>
</dbReference>
<accession>A0A7Y4IJY9</accession>
<protein>
    <recommendedName>
        <fullName evidence="3">Glucose/Sorbosone dehydrogenase domain-containing protein</fullName>
    </recommendedName>
</protein>
<keyword evidence="2" id="KW-1133">Transmembrane helix</keyword>
<dbReference type="InterPro" id="IPR011042">
    <property type="entry name" value="6-blade_b-propeller_TolB-like"/>
</dbReference>
<evidence type="ECO:0000256" key="1">
    <source>
        <dbReference type="SAM" id="MobiDB-lite"/>
    </source>
</evidence>
<feature type="transmembrane region" description="Helical" evidence="2">
    <location>
        <begin position="92"/>
        <end position="111"/>
    </location>
</feature>
<dbReference type="NCBIfam" id="TIGR03806">
    <property type="entry name" value="chp_HNE_0200"/>
    <property type="match status" value="1"/>
</dbReference>
<dbReference type="GO" id="GO:0020037">
    <property type="term" value="F:heme binding"/>
    <property type="evidence" value="ECO:0007669"/>
    <property type="project" value="InterPro"/>
</dbReference>
<dbReference type="AlphaFoldDB" id="A0A7Y4IJY9"/>
<comment type="caution">
    <text evidence="4">The sequence shown here is derived from an EMBL/GenBank/DDBJ whole genome shotgun (WGS) entry which is preliminary data.</text>
</comment>
<dbReference type="GO" id="GO:0009055">
    <property type="term" value="F:electron transfer activity"/>
    <property type="evidence" value="ECO:0007669"/>
    <property type="project" value="InterPro"/>
</dbReference>
<dbReference type="PANTHER" id="PTHR19328">
    <property type="entry name" value="HEDGEHOG-INTERACTING PROTEIN"/>
    <property type="match status" value="1"/>
</dbReference>
<keyword evidence="2" id="KW-0472">Membrane</keyword>
<dbReference type="Gene3D" id="2.120.10.30">
    <property type="entry name" value="TolB, C-terminal domain"/>
    <property type="match status" value="1"/>
</dbReference>
<feature type="domain" description="Glucose/Sorbosone dehydrogenase" evidence="3">
    <location>
        <begin position="200"/>
        <end position="523"/>
    </location>
</feature>
<dbReference type="SUPFAM" id="SSF50952">
    <property type="entry name" value="Soluble quinoprotein glucose dehydrogenase"/>
    <property type="match status" value="1"/>
</dbReference>
<proteinExistence type="predicted"/>
<dbReference type="EMBL" id="JABFNT010000064">
    <property type="protein sequence ID" value="NOJ80687.1"/>
    <property type="molecule type" value="Genomic_DNA"/>
</dbReference>
<gene>
    <name evidence="4" type="ORF">HNV28_20545</name>
</gene>
<dbReference type="Proteomes" id="UP000533080">
    <property type="component" value="Unassembled WGS sequence"/>
</dbReference>
<dbReference type="InterPro" id="IPR036909">
    <property type="entry name" value="Cyt_c-like_dom_sf"/>
</dbReference>
<name>A0A7Y4IJY9_MYXXA</name>
<sequence length="850" mass="89120">MKPAPARPSAPGQRGKGRGRSAVCLGRHDCQVTRRVRGQTSLERCPGPIHDDCQSRGPASSRVRLGCEVQSLAFRPVANHHSLAMKQRRTSVLMLLGMVALAMSLLGISLACPGASGDGSGRPGDEVEITDPSPDGGPGTDGDGSAPIAPDEGGPGAQVPFGLDVRPANPTCVAPPRPPDPAGATITRAFPELSFTQPLFALQAPGDSRRIYVVERVGRVRVFDKDATPPVSSVFVDISGQVNVEHDETGLLGMAFHPAFATNGQVFLSYVGNSAMGGLRTFIVRYRSPDGGATLDPTSAEVVLEQDQPFSTHNGGHLAFGPDGFLYFAFGDGGGRLDPKQTAQNPELLLGKMLRLDVDSARPYAIPPTNPYAIAGGRKEIYASGFRNPWRWSFDRSTGALWLGDVGEKLLEEINRVELGGNYGWSILEGTECARGSGCRTTGLTQPVAVYGRAEGVSVTGGYVYRGTAVPALAGKYLFGDFGSGRIWTLPGDALPGAAAVPQLLVTTALSISSFAELNDGELLVVDFAGGGLHRIHASLPSAPGGEAFPTLLSATGCADPTNPNLPSAGLIPYGVNAPLWSDGAGKERFIGVPDGAVMTVGPEGVLDAPPGTVTVKTFLLGGKRVETRLFMRHPDGIWAGYTYEWNEAGTDATLLETGKVKTVGAQTWTYPSRGECMQCHTAAAGFVLGLEVAQLNGDYTYPGGRIASQLRTLEHIGVLKLPAPVEQLPRMPAYGGPEPLEARARAYLHTNCAVCHRPNGLGRGALDLRFSTPLTATKICGVTPEHGELGVAGAMVVAPGDPSKSILSRRMHSLSTPRMPPLASAVKDKEGTGLVDAWITSLSACPAGP</sequence>
<dbReference type="InterPro" id="IPR022269">
    <property type="entry name" value="SO_2930-like_C"/>
</dbReference>
<evidence type="ECO:0000313" key="5">
    <source>
        <dbReference type="Proteomes" id="UP000533080"/>
    </source>
</evidence>
<evidence type="ECO:0000259" key="3">
    <source>
        <dbReference type="Pfam" id="PF07995"/>
    </source>
</evidence>
<dbReference type="PANTHER" id="PTHR19328:SF75">
    <property type="entry name" value="ALDOSE SUGAR DEHYDROGENASE YLII"/>
    <property type="match status" value="1"/>
</dbReference>
<evidence type="ECO:0000256" key="2">
    <source>
        <dbReference type="SAM" id="Phobius"/>
    </source>
</evidence>
<dbReference type="InterPro" id="IPR012938">
    <property type="entry name" value="Glc/Sorbosone_DH"/>
</dbReference>
<feature type="region of interest" description="Disordered" evidence="1">
    <location>
        <begin position="1"/>
        <end position="21"/>
    </location>
</feature>
<dbReference type="Pfam" id="PF07995">
    <property type="entry name" value="GSDH"/>
    <property type="match status" value="1"/>
</dbReference>
<evidence type="ECO:0000313" key="4">
    <source>
        <dbReference type="EMBL" id="NOJ80687.1"/>
    </source>
</evidence>
<feature type="region of interest" description="Disordered" evidence="1">
    <location>
        <begin position="115"/>
        <end position="184"/>
    </location>
</feature>
<dbReference type="SUPFAM" id="SSF46626">
    <property type="entry name" value="Cytochrome c"/>
    <property type="match status" value="1"/>
</dbReference>
<keyword evidence="2" id="KW-0812">Transmembrane</keyword>